<gene>
    <name evidence="3" type="ORF">WR25_26298</name>
</gene>
<sequence>MPVDSRRGNGSNGKKKVATDAAREIIALSSGAVEESRSRSRLDATAQSWQEQEPGNAFQAELPQNVFQNVPKIPKIPSVDVSVQVQVDDAKPHIEKLQLRVKQLEAEMMALVKEKEELEGRWTEEVSGLSSTNQTILNTLREDLKGAETKSATLEEEMATLAKEREKLEKKWRDEANRLNLKNEETLNALREDLRRAETRTTELMGAMTVLRMEKEELERRWREEVNGVHDKNEEILNILRENLTKAEKKSTALEVELTVATREKEDIERRWREEAHKNEDALNALREALRKSEAKCAELNDEKTALKKEMQELERKWREEVNGINSKNEETLNALREDLKRADSRISELEEERRRLETANEESTNENFRLVELQSEFGMKIGVLSGQIQELQEEKRILAEEKEEQDKHIKRLQAKLQETEQLKDTLIEQSLDQNRKEMDLGRREMELSQQLESTRKQVLQLQNEKAASQNDKEKIAALEAEKQQTLLELGSLQNERTRHLEEIESLRKYKLDRLQQNAETDKWREENDRLIEQVEAATRQVQEMHSFGDSLKKQLNELEEAKLHMEDKVKAAMEEKRQSEERAAQLQQNLLHLEEEFMTFKRDAELQYQTEIAALTAEKQALFDRVTELEAYPGKFLSFDGKSSSQFWDLIPASIQLQLDSLASSHDPIRTTVEWLRNTQVPVQEKIIEKVIEREKPETKDKATETDPLPPPSVSISPRPPSTRPDSSIDYSHIEWRKAVDRVDELILSIHSYKRFKTYDPRVGLPDKLINLLVDLLQHVRNGNEAVAAAASRFWSDVKAQFNDDAKQWRERLSKVAEEERERTDAVQRKLDQSAQTNKQIKQELKAFQTEIALKMDENRALKQELDSMAGRAAHAEQMRLSLDELQRKCDRLKADFEQTLQNNEALKDVVQRLRQGNKNRESLIRFMKHTISKKVGALLHDDVQREFGQMISEFEQKYLLISPSAKDKDLDFTFDGSSHNGTPAAATNSVPTTPNRRVVLSARDNRLT</sequence>
<dbReference type="STRING" id="2018661.A0A2A2JQ62"/>
<accession>A0A2A2JQ62</accession>
<evidence type="ECO:0000313" key="4">
    <source>
        <dbReference type="Proteomes" id="UP000218231"/>
    </source>
</evidence>
<name>A0A2A2JQ62_9BILA</name>
<organism evidence="3 4">
    <name type="scientific">Diploscapter pachys</name>
    <dbReference type="NCBI Taxonomy" id="2018661"/>
    <lineage>
        <taxon>Eukaryota</taxon>
        <taxon>Metazoa</taxon>
        <taxon>Ecdysozoa</taxon>
        <taxon>Nematoda</taxon>
        <taxon>Chromadorea</taxon>
        <taxon>Rhabditida</taxon>
        <taxon>Rhabditina</taxon>
        <taxon>Rhabditomorpha</taxon>
        <taxon>Rhabditoidea</taxon>
        <taxon>Rhabditidae</taxon>
        <taxon>Diploscapter</taxon>
    </lineage>
</organism>
<feature type="coiled-coil region" evidence="1">
    <location>
        <begin position="521"/>
        <end position="604"/>
    </location>
</feature>
<keyword evidence="4" id="KW-1185">Reference proteome</keyword>
<reference evidence="3 4" key="1">
    <citation type="journal article" date="2017" name="Curr. Biol.">
        <title>Genome architecture and evolution of a unichromosomal asexual nematode.</title>
        <authorList>
            <person name="Fradin H."/>
            <person name="Zegar C."/>
            <person name="Gutwein M."/>
            <person name="Lucas J."/>
            <person name="Kovtun M."/>
            <person name="Corcoran D."/>
            <person name="Baugh L.R."/>
            <person name="Kiontke K."/>
            <person name="Gunsalus K."/>
            <person name="Fitch D.H."/>
            <person name="Piano F."/>
        </authorList>
    </citation>
    <scope>NUCLEOTIDE SEQUENCE [LARGE SCALE GENOMIC DNA]</scope>
    <source>
        <strain evidence="3">PF1309</strain>
    </source>
</reference>
<evidence type="ECO:0000256" key="1">
    <source>
        <dbReference type="SAM" id="Coils"/>
    </source>
</evidence>
<proteinExistence type="predicted"/>
<comment type="caution">
    <text evidence="3">The sequence shown here is derived from an EMBL/GenBank/DDBJ whole genome shotgun (WGS) entry which is preliminary data.</text>
</comment>
<feature type="region of interest" description="Disordered" evidence="2">
    <location>
        <begin position="976"/>
        <end position="1010"/>
    </location>
</feature>
<feature type="compositionally biased region" description="Polar residues" evidence="2">
    <location>
        <begin position="977"/>
        <end position="997"/>
    </location>
</feature>
<dbReference type="AlphaFoldDB" id="A0A2A2JQ62"/>
<evidence type="ECO:0000256" key="2">
    <source>
        <dbReference type="SAM" id="MobiDB-lite"/>
    </source>
</evidence>
<dbReference type="PANTHER" id="PTHR19327">
    <property type="entry name" value="GOLGIN"/>
    <property type="match status" value="1"/>
</dbReference>
<evidence type="ECO:0000313" key="3">
    <source>
        <dbReference type="EMBL" id="PAV63787.1"/>
    </source>
</evidence>
<feature type="compositionally biased region" description="Pro residues" evidence="2">
    <location>
        <begin position="709"/>
        <end position="724"/>
    </location>
</feature>
<feature type="region of interest" description="Disordered" evidence="2">
    <location>
        <begin position="1"/>
        <end position="58"/>
    </location>
</feature>
<keyword evidence="1" id="KW-0175">Coiled coil</keyword>
<feature type="region of interest" description="Disordered" evidence="2">
    <location>
        <begin position="693"/>
        <end position="729"/>
    </location>
</feature>
<protein>
    <submittedName>
        <fullName evidence="3">Uncharacterized protein</fullName>
    </submittedName>
</protein>
<feature type="compositionally biased region" description="Basic and acidic residues" evidence="2">
    <location>
        <begin position="693"/>
        <end position="706"/>
    </location>
</feature>
<feature type="coiled-coil region" evidence="1">
    <location>
        <begin position="800"/>
        <end position="911"/>
    </location>
</feature>
<dbReference type="Proteomes" id="UP000218231">
    <property type="component" value="Unassembled WGS sequence"/>
</dbReference>
<dbReference type="PANTHER" id="PTHR19327:SF0">
    <property type="entry name" value="GOLGIN SUBFAMILY A MEMBER 4"/>
    <property type="match status" value="1"/>
</dbReference>
<dbReference type="EMBL" id="LIAE01010292">
    <property type="protein sequence ID" value="PAV63787.1"/>
    <property type="molecule type" value="Genomic_DNA"/>
</dbReference>
<feature type="coiled-coil region" evidence="1">
    <location>
        <begin position="87"/>
        <end position="496"/>
    </location>
</feature>